<dbReference type="CDD" id="cd00586">
    <property type="entry name" value="4HBT"/>
    <property type="match status" value="1"/>
</dbReference>
<organism evidence="1 3">
    <name type="scientific">Orrella dioscoreae</name>
    <dbReference type="NCBI Taxonomy" id="1851544"/>
    <lineage>
        <taxon>Bacteria</taxon>
        <taxon>Pseudomonadati</taxon>
        <taxon>Pseudomonadota</taxon>
        <taxon>Betaproteobacteria</taxon>
        <taxon>Burkholderiales</taxon>
        <taxon>Alcaligenaceae</taxon>
        <taxon>Orrella</taxon>
    </lineage>
</organism>
<evidence type="ECO:0000313" key="1">
    <source>
        <dbReference type="EMBL" id="SBT27733.1"/>
    </source>
</evidence>
<dbReference type="GO" id="GO:0047617">
    <property type="term" value="F:fatty acyl-CoA hydrolase activity"/>
    <property type="evidence" value="ECO:0007669"/>
    <property type="project" value="TreeGrafter"/>
</dbReference>
<dbReference type="AlphaFoldDB" id="A0A1C3K8A7"/>
<keyword evidence="3" id="KW-1185">Reference proteome</keyword>
<dbReference type="EMBL" id="FLRC01000055">
    <property type="protein sequence ID" value="SBT27733.1"/>
    <property type="molecule type" value="Genomic_DNA"/>
</dbReference>
<dbReference type="PANTHER" id="PTHR31793:SF24">
    <property type="entry name" value="LONG-CHAIN ACYL-COA THIOESTERASE FADM"/>
    <property type="match status" value="1"/>
</dbReference>
<evidence type="ECO:0000313" key="2">
    <source>
        <dbReference type="EMBL" id="SOE48465.1"/>
    </source>
</evidence>
<evidence type="ECO:0000313" key="3">
    <source>
        <dbReference type="Proteomes" id="UP000078558"/>
    </source>
</evidence>
<dbReference type="InterPro" id="IPR050563">
    <property type="entry name" value="4-hydroxybenzoyl-CoA_TE"/>
</dbReference>
<dbReference type="OrthoDB" id="9799036at2"/>
<dbReference type="RefSeq" id="WP_067759796.1">
    <property type="nucleotide sequence ID" value="NZ_LT907988.1"/>
</dbReference>
<dbReference type="Proteomes" id="UP000078558">
    <property type="component" value="Chromosome I"/>
</dbReference>
<dbReference type="PANTHER" id="PTHR31793">
    <property type="entry name" value="4-HYDROXYBENZOYL-COA THIOESTERASE FAMILY MEMBER"/>
    <property type="match status" value="1"/>
</dbReference>
<dbReference type="InterPro" id="IPR029069">
    <property type="entry name" value="HotDog_dom_sf"/>
</dbReference>
<gene>
    <name evidence="1" type="ORF">ODI_00723</name>
    <name evidence="2" type="ORF">ODI_R1457</name>
</gene>
<reference evidence="1 3" key="1">
    <citation type="submission" date="2016-06" db="EMBL/GenBank/DDBJ databases">
        <authorList>
            <person name="Kjaerup R.B."/>
            <person name="Dalgaard T.S."/>
            <person name="Juul-Madsen H.R."/>
        </authorList>
    </citation>
    <scope>NUCLEOTIDE SEQUENCE [LARGE SCALE GENOMIC DNA]</scope>
    <source>
        <strain evidence="1">Orrdi1</strain>
    </source>
</reference>
<dbReference type="Pfam" id="PF13279">
    <property type="entry name" value="4HBT_2"/>
    <property type="match status" value="1"/>
</dbReference>
<dbReference type="KEGG" id="odi:ODI_R1457"/>
<dbReference type="STRING" id="1851544.ODI_00723"/>
<accession>A0A1C3K8A7</accession>
<dbReference type="Gene3D" id="3.10.129.10">
    <property type="entry name" value="Hotdog Thioesterase"/>
    <property type="match status" value="1"/>
</dbReference>
<name>A0A1C3K8A7_9BURK</name>
<protein>
    <submittedName>
        <fullName evidence="1">Putative 4-hydroxybenzoyl-CoA thioesterase</fullName>
    </submittedName>
</protein>
<sequence>MSHARNTSLPTRTLAVGDVHHIDLPVRWGDMDAMGHLNNTLYFRLMEEARMQIFYSARTQVAAHTGPILAHASCDFLRPVVYPAMVRVIHRVAAIGRASLTMDLLLTPPDDQGTPYASGRNVLVWMDYQANRSEPWPPALLQHFGTLMLPAPQEG</sequence>
<proteinExistence type="predicted"/>
<reference evidence="2 3" key="2">
    <citation type="submission" date="2017-08" db="EMBL/GenBank/DDBJ databases">
        <authorList>
            <person name="de Groot N.N."/>
        </authorList>
    </citation>
    <scope>NUCLEOTIDE SEQUENCE [LARGE SCALE GENOMIC DNA]</scope>
    <source>
        <strain evidence="2">Orrdi1</strain>
    </source>
</reference>
<dbReference type="EMBL" id="LT907988">
    <property type="protein sequence ID" value="SOE48465.1"/>
    <property type="molecule type" value="Genomic_DNA"/>
</dbReference>
<dbReference type="SUPFAM" id="SSF54637">
    <property type="entry name" value="Thioesterase/thiol ester dehydrase-isomerase"/>
    <property type="match status" value="1"/>
</dbReference>